<comment type="caution">
    <text evidence="1">The sequence shown here is derived from an EMBL/GenBank/DDBJ whole genome shotgun (WGS) entry which is preliminary data.</text>
</comment>
<evidence type="ECO:0000313" key="2">
    <source>
        <dbReference type="Proteomes" id="UP000599578"/>
    </source>
</evidence>
<sequence length="67" mass="7762">MLRLMMVLAVVAVGFVSMKSCDSAVSLQNQQTLMHKQEIEEKLQQSEVQVRERLEQSEALMRQRDEP</sequence>
<gene>
    <name evidence="1" type="ORF">GCM10011348_10680</name>
</gene>
<evidence type="ECO:0000313" key="1">
    <source>
        <dbReference type="EMBL" id="GGO78537.1"/>
    </source>
</evidence>
<protein>
    <submittedName>
        <fullName evidence="1">Uncharacterized protein</fullName>
    </submittedName>
</protein>
<dbReference type="AlphaFoldDB" id="A0A918DPG9"/>
<dbReference type="Proteomes" id="UP000599578">
    <property type="component" value="Unassembled WGS sequence"/>
</dbReference>
<reference evidence="1 2" key="1">
    <citation type="journal article" date="2014" name="Int. J. Syst. Evol. Microbiol.">
        <title>Complete genome sequence of Corynebacterium casei LMG S-19264T (=DSM 44701T), isolated from a smear-ripened cheese.</title>
        <authorList>
            <consortium name="US DOE Joint Genome Institute (JGI-PGF)"/>
            <person name="Walter F."/>
            <person name="Albersmeier A."/>
            <person name="Kalinowski J."/>
            <person name="Ruckert C."/>
        </authorList>
    </citation>
    <scope>NUCLEOTIDE SEQUENCE [LARGE SCALE GENOMIC DNA]</scope>
    <source>
        <strain evidence="1 2">CGMCC 1.7286</strain>
    </source>
</reference>
<proteinExistence type="predicted"/>
<accession>A0A918DPG9</accession>
<name>A0A918DPG9_9GAMM</name>
<organism evidence="1 2">
    <name type="scientific">Marinobacterium nitratireducens</name>
    <dbReference type="NCBI Taxonomy" id="518897"/>
    <lineage>
        <taxon>Bacteria</taxon>
        <taxon>Pseudomonadati</taxon>
        <taxon>Pseudomonadota</taxon>
        <taxon>Gammaproteobacteria</taxon>
        <taxon>Oceanospirillales</taxon>
        <taxon>Oceanospirillaceae</taxon>
        <taxon>Marinobacterium</taxon>
    </lineage>
</organism>
<dbReference type="RefSeq" id="WP_188859122.1">
    <property type="nucleotide sequence ID" value="NZ_BMLT01000002.1"/>
</dbReference>
<keyword evidence="2" id="KW-1185">Reference proteome</keyword>
<dbReference type="EMBL" id="BMLT01000002">
    <property type="protein sequence ID" value="GGO78537.1"/>
    <property type="molecule type" value="Genomic_DNA"/>
</dbReference>